<keyword evidence="3" id="KW-0998">Cell outer membrane</keyword>
<organism evidence="4 5">
    <name type="scientific">Danxiaibacter flavus</name>
    <dbReference type="NCBI Taxonomy" id="3049108"/>
    <lineage>
        <taxon>Bacteria</taxon>
        <taxon>Pseudomonadati</taxon>
        <taxon>Bacteroidota</taxon>
        <taxon>Chitinophagia</taxon>
        <taxon>Chitinophagales</taxon>
        <taxon>Chitinophagaceae</taxon>
        <taxon>Danxiaibacter</taxon>
    </lineage>
</organism>
<keyword evidence="5" id="KW-1185">Reference proteome</keyword>
<dbReference type="Proteomes" id="UP001560573">
    <property type="component" value="Unassembled WGS sequence"/>
</dbReference>
<dbReference type="RefSeq" id="WP_369327381.1">
    <property type="nucleotide sequence ID" value="NZ_JAULBC010000001.1"/>
</dbReference>
<reference evidence="4 5" key="1">
    <citation type="submission" date="2023-07" db="EMBL/GenBank/DDBJ databases">
        <authorList>
            <person name="Lian W.-H."/>
        </authorList>
    </citation>
    <scope>NUCLEOTIDE SEQUENCE [LARGE SCALE GENOMIC DNA]</scope>
    <source>
        <strain evidence="4 5">SYSU DXS3180</strain>
    </source>
</reference>
<protein>
    <submittedName>
        <fullName evidence="4">TonB-dependent receptor</fullName>
    </submittedName>
</protein>
<dbReference type="InterPro" id="IPR036942">
    <property type="entry name" value="Beta-barrel_TonB_sf"/>
</dbReference>
<keyword evidence="4" id="KW-0675">Receptor</keyword>
<comment type="caution">
    <text evidence="4">The sequence shown here is derived from an EMBL/GenBank/DDBJ whole genome shotgun (WGS) entry which is preliminary data.</text>
</comment>
<evidence type="ECO:0000313" key="4">
    <source>
        <dbReference type="EMBL" id="MEX6685992.1"/>
    </source>
</evidence>
<evidence type="ECO:0000313" key="5">
    <source>
        <dbReference type="Proteomes" id="UP001560573"/>
    </source>
</evidence>
<evidence type="ECO:0000256" key="3">
    <source>
        <dbReference type="ARBA" id="ARBA00023237"/>
    </source>
</evidence>
<dbReference type="EMBL" id="JAULBC010000001">
    <property type="protein sequence ID" value="MEX6685992.1"/>
    <property type="molecule type" value="Genomic_DNA"/>
</dbReference>
<evidence type="ECO:0000256" key="1">
    <source>
        <dbReference type="ARBA" id="ARBA00004442"/>
    </source>
</evidence>
<accession>A0ABV3Z812</accession>
<sequence length="846" mass="96137">MMKKLFVLSLVVLPVFVQGQEMMMKDSLTLEDLQLAVDNTAIELDDDNVSESSSCNVASLLTAGRDPFLNAASFNFNIARFRMRGYSADLSSLYMNGIPMNNADNGIIAFSSWSGLNDVMRSKDVSVGFAPNTFCFGEPGTTTFIDARASKQRRQTLVGYSYSNRSYQHRISFTHNTGFNSKGWAFSLSGSYRYATEGYVPGTYYYSSSYHIGIDKRIGNNQLLSVIVFGAPTTTGRQGASVNEMQLLAKTNYYNPYWGYQNGKKRNANESFIHQPYAILTHDLRLNNTTSLVTAAGVSIGQRINTGIDWYNAPDPRPDYYKYLPSYYQSDSTLYQEIQERLSNDENARQINWQRFYDVNRNSFETVHDANGIKGNNIAGKRSNYIVENRVNDSKRFVFNSTINTSVGRHLALIAGLEYQLQINHYYKTVNDLLGGDFYVNLNQFAQSEYNTNQNAIQNDITHPNRILYANNKFGYDYNMHISKGSEWMQLLFKFNHIDFFVAGDFSFTRFYRNGNVRNGLFADNSFGKSVTNTFLNGAVKAGITYKINGRNYFFVNGSWLTKAPYMEDVFISPATRNQIQTDISSKEIQAAEAGYVLNAPAAKIRLKGYYTTINRGMDVLRFYHDEFKCFVNYSLKNINEVHFGSELGVDIKLSKNVSFNAAAALGRYYYNGRQKAIVTADNTTTILEETTIYTNGFRVASTPQEAYSAGLAYRSQHNWFITATANYFDQSWISFNPLRRTTSTVDGLGNDDKLFHSIIDQEKTLPRFTIDAFAGYTLSLRNRHKKSKALVFYASVNNLLDNQHLISGGYEQLRFDAADRDVNKFPSKYYHAFGRMYFLSTAFIF</sequence>
<dbReference type="Gene3D" id="2.40.170.20">
    <property type="entry name" value="TonB-dependent receptor, beta-barrel domain"/>
    <property type="match status" value="1"/>
</dbReference>
<gene>
    <name evidence="4" type="ORF">QTN47_00715</name>
</gene>
<dbReference type="SUPFAM" id="SSF56935">
    <property type="entry name" value="Porins"/>
    <property type="match status" value="1"/>
</dbReference>
<proteinExistence type="predicted"/>
<comment type="subcellular location">
    <subcellularLocation>
        <location evidence="1">Cell outer membrane</location>
    </subcellularLocation>
</comment>
<evidence type="ECO:0000256" key="2">
    <source>
        <dbReference type="ARBA" id="ARBA00023136"/>
    </source>
</evidence>
<keyword evidence="2" id="KW-0472">Membrane</keyword>
<name>A0ABV3Z812_9BACT</name>